<dbReference type="InterPro" id="IPR041489">
    <property type="entry name" value="PDZ_6"/>
</dbReference>
<dbReference type="Pfam" id="PF17820">
    <property type="entry name" value="PDZ_6"/>
    <property type="match status" value="1"/>
</dbReference>
<organism evidence="2 3">
    <name type="scientific">Dyadobacter koreensis</name>
    <dbReference type="NCBI Taxonomy" id="408657"/>
    <lineage>
        <taxon>Bacteria</taxon>
        <taxon>Pseudomonadati</taxon>
        <taxon>Bacteroidota</taxon>
        <taxon>Cytophagia</taxon>
        <taxon>Cytophagales</taxon>
        <taxon>Spirosomataceae</taxon>
        <taxon>Dyadobacter</taxon>
    </lineage>
</organism>
<dbReference type="PROSITE" id="PS51257">
    <property type="entry name" value="PROKAR_LIPOPROTEIN"/>
    <property type="match status" value="1"/>
</dbReference>
<dbReference type="Gene3D" id="3.30.750.170">
    <property type="match status" value="1"/>
</dbReference>
<dbReference type="InterPro" id="IPR036034">
    <property type="entry name" value="PDZ_sf"/>
</dbReference>
<gene>
    <name evidence="2" type="ORF">SAMN04487995_0568</name>
</gene>
<protein>
    <submittedName>
        <fullName evidence="2">C-terminal processing protease CtpA/Prc, contains a PDZ domain</fullName>
    </submittedName>
</protein>
<dbReference type="SUPFAM" id="SSF52096">
    <property type="entry name" value="ClpP/crotonase"/>
    <property type="match status" value="1"/>
</dbReference>
<feature type="domain" description="PDZ" evidence="1">
    <location>
        <begin position="97"/>
        <end position="179"/>
    </location>
</feature>
<dbReference type="InterPro" id="IPR029045">
    <property type="entry name" value="ClpP/crotonase-like_dom_sf"/>
</dbReference>
<dbReference type="Pfam" id="PF03572">
    <property type="entry name" value="Peptidase_S41"/>
    <property type="match status" value="1"/>
</dbReference>
<keyword evidence="2" id="KW-0645">Protease</keyword>
<dbReference type="Pfam" id="PF18294">
    <property type="entry name" value="Pept_S41_N"/>
    <property type="match status" value="1"/>
</dbReference>
<reference evidence="2 3" key="1">
    <citation type="submission" date="2016-10" db="EMBL/GenBank/DDBJ databases">
        <authorList>
            <person name="de Groot N.N."/>
        </authorList>
    </citation>
    <scope>NUCLEOTIDE SEQUENCE [LARGE SCALE GENOMIC DNA]</scope>
    <source>
        <strain evidence="2 3">DSM 19938</strain>
    </source>
</reference>
<keyword evidence="3" id="KW-1185">Reference proteome</keyword>
<dbReference type="CDD" id="cd07561">
    <property type="entry name" value="Peptidase_S41_CPP_like"/>
    <property type="match status" value="1"/>
</dbReference>
<dbReference type="InterPro" id="IPR005151">
    <property type="entry name" value="Tail-specific_protease"/>
</dbReference>
<dbReference type="GO" id="GO:0007165">
    <property type="term" value="P:signal transduction"/>
    <property type="evidence" value="ECO:0007669"/>
    <property type="project" value="TreeGrafter"/>
</dbReference>
<dbReference type="Gene3D" id="3.90.226.10">
    <property type="entry name" value="2-enoyl-CoA Hydratase, Chain A, domain 1"/>
    <property type="match status" value="1"/>
</dbReference>
<dbReference type="PROSITE" id="PS50106">
    <property type="entry name" value="PDZ"/>
    <property type="match status" value="1"/>
</dbReference>
<dbReference type="InterPro" id="IPR041613">
    <property type="entry name" value="Pept_S41_N"/>
</dbReference>
<keyword evidence="2" id="KW-0378">Hydrolase</keyword>
<dbReference type="STRING" id="408657.SAMN04487995_0568"/>
<dbReference type="Proteomes" id="UP000199532">
    <property type="component" value="Unassembled WGS sequence"/>
</dbReference>
<sequence length="479" mass="53428">MKLLRKIHVTLAGTLLLFMSACRENDINILADLPVNKTSVNSWIYELMRDGYFWYDQLPSKNGTDSSLAPEEYFEKLVYNRQTHDRFSMITNDYDVMQQQFNGITRAFGLHYMLAYTDPSKTKIAAFLSHVSNGSPAETAGLRRGDIITKINETELTENNYNALFGSGETIRLSLGNYDGATVTADNSRSVSLTKAQISASPVAFSSVISKQNKKVGYVVYTQFVPGTDKDKTLYDDELRSIFAGFKNAGITELVLDLRLNGGGYISSAITLSSLIVSNYSPSKVFYREQWNDKYIKYWEQKNGPEALTYKFTAEQNNVGNRLNRVFVLTSQGTASASELIINGLKPYMQVVTIGDHTAGKNLFGSLIPDEKKRWKYGLYLMLGQTVNARGESDYGTVHGILPTQFVDDSKVPFRPFGDENETLLQAALSEMGLTTGNSARLGSKISVQKILPAAIRDTPAAWDQKMIRDQHVFPALID</sequence>
<dbReference type="SUPFAM" id="SSF50156">
    <property type="entry name" value="PDZ domain-like"/>
    <property type="match status" value="1"/>
</dbReference>
<dbReference type="GO" id="GO:0004175">
    <property type="term" value="F:endopeptidase activity"/>
    <property type="evidence" value="ECO:0007669"/>
    <property type="project" value="TreeGrafter"/>
</dbReference>
<dbReference type="AlphaFoldDB" id="A0A1H6QP27"/>
<proteinExistence type="predicted"/>
<dbReference type="GO" id="GO:0030288">
    <property type="term" value="C:outer membrane-bounded periplasmic space"/>
    <property type="evidence" value="ECO:0007669"/>
    <property type="project" value="TreeGrafter"/>
</dbReference>
<dbReference type="PANTHER" id="PTHR32060:SF30">
    <property type="entry name" value="CARBOXY-TERMINAL PROCESSING PROTEASE CTPA"/>
    <property type="match status" value="1"/>
</dbReference>
<dbReference type="RefSeq" id="WP_229209448.1">
    <property type="nucleotide sequence ID" value="NZ_FNXY01000001.1"/>
</dbReference>
<dbReference type="SMART" id="SM00245">
    <property type="entry name" value="TSPc"/>
    <property type="match status" value="1"/>
</dbReference>
<accession>A0A1H6QP27</accession>
<evidence type="ECO:0000313" key="2">
    <source>
        <dbReference type="EMBL" id="SEI41987.1"/>
    </source>
</evidence>
<dbReference type="Gene3D" id="2.30.42.10">
    <property type="match status" value="1"/>
</dbReference>
<name>A0A1H6QP27_9BACT</name>
<dbReference type="GO" id="GO:0006508">
    <property type="term" value="P:proteolysis"/>
    <property type="evidence" value="ECO:0007669"/>
    <property type="project" value="UniProtKB-KW"/>
</dbReference>
<evidence type="ECO:0000259" key="1">
    <source>
        <dbReference type="PROSITE" id="PS50106"/>
    </source>
</evidence>
<dbReference type="PANTHER" id="PTHR32060">
    <property type="entry name" value="TAIL-SPECIFIC PROTEASE"/>
    <property type="match status" value="1"/>
</dbReference>
<dbReference type="InterPro" id="IPR001478">
    <property type="entry name" value="PDZ"/>
</dbReference>
<dbReference type="EMBL" id="FNXY01000001">
    <property type="protein sequence ID" value="SEI41987.1"/>
    <property type="molecule type" value="Genomic_DNA"/>
</dbReference>
<evidence type="ECO:0000313" key="3">
    <source>
        <dbReference type="Proteomes" id="UP000199532"/>
    </source>
</evidence>
<dbReference type="GO" id="GO:0008236">
    <property type="term" value="F:serine-type peptidase activity"/>
    <property type="evidence" value="ECO:0007669"/>
    <property type="project" value="InterPro"/>
</dbReference>